<protein>
    <submittedName>
        <fullName evidence="1">Uncharacterized protein</fullName>
    </submittedName>
</protein>
<proteinExistence type="predicted"/>
<comment type="caution">
    <text evidence="1">The sequence shown here is derived from an EMBL/GenBank/DDBJ whole genome shotgun (WGS) entry which is preliminary data.</text>
</comment>
<gene>
    <name evidence="1" type="ORF">ENT08_04630</name>
</gene>
<reference evidence="1" key="1">
    <citation type="journal article" date="2020" name="mSystems">
        <title>Genome- and Community-Level Interaction Insights into Carbon Utilization and Element Cycling Functions of Hydrothermarchaeota in Hydrothermal Sediment.</title>
        <authorList>
            <person name="Zhou Z."/>
            <person name="Liu Y."/>
            <person name="Xu W."/>
            <person name="Pan J."/>
            <person name="Luo Z.H."/>
            <person name="Li M."/>
        </authorList>
    </citation>
    <scope>NUCLEOTIDE SEQUENCE [LARGE SCALE GENOMIC DNA]</scope>
    <source>
        <strain evidence="1">SpSt-548</strain>
    </source>
</reference>
<organism evidence="1">
    <name type="scientific">Desulfobacca acetoxidans</name>
    <dbReference type="NCBI Taxonomy" id="60893"/>
    <lineage>
        <taxon>Bacteria</taxon>
        <taxon>Pseudomonadati</taxon>
        <taxon>Thermodesulfobacteriota</taxon>
        <taxon>Desulfobaccia</taxon>
        <taxon>Desulfobaccales</taxon>
        <taxon>Desulfobaccaceae</taxon>
        <taxon>Desulfobacca</taxon>
    </lineage>
</organism>
<name>A0A7V4G7W3_9BACT</name>
<accession>A0A7V4G7W3</accession>
<dbReference type="AlphaFoldDB" id="A0A7V4G7W3"/>
<dbReference type="EMBL" id="DSXI01000275">
    <property type="protein sequence ID" value="HGS05013.1"/>
    <property type="molecule type" value="Genomic_DNA"/>
</dbReference>
<sequence>MAELVLTETGALMRCERCGGWREVRLEPAGADAFFAHFRATLTCCGLEQTATAAREKDEIDVH</sequence>
<evidence type="ECO:0000313" key="1">
    <source>
        <dbReference type="EMBL" id="HGS05013.1"/>
    </source>
</evidence>